<dbReference type="GO" id="GO:0046872">
    <property type="term" value="F:metal ion binding"/>
    <property type="evidence" value="ECO:0007669"/>
    <property type="project" value="InterPro"/>
</dbReference>
<dbReference type="InterPro" id="IPR011761">
    <property type="entry name" value="ATP-grasp"/>
</dbReference>
<dbReference type="PROSITE" id="PS50975">
    <property type="entry name" value="ATP_GRASP"/>
    <property type="match status" value="1"/>
</dbReference>
<evidence type="ECO:0000259" key="2">
    <source>
        <dbReference type="PROSITE" id="PS50975"/>
    </source>
</evidence>
<gene>
    <name evidence="3" type="ORF">ASR47_102427</name>
</gene>
<organism evidence="3 4">
    <name type="scientific">Janthinobacterium psychrotolerans</name>
    <dbReference type="NCBI Taxonomy" id="1747903"/>
    <lineage>
        <taxon>Bacteria</taxon>
        <taxon>Pseudomonadati</taxon>
        <taxon>Pseudomonadota</taxon>
        <taxon>Betaproteobacteria</taxon>
        <taxon>Burkholderiales</taxon>
        <taxon>Oxalobacteraceae</taxon>
        <taxon>Janthinobacterium</taxon>
    </lineage>
</organism>
<dbReference type="RefSeq" id="WP_065306293.1">
    <property type="nucleotide sequence ID" value="NZ_LOCQ01000039.1"/>
</dbReference>
<accession>A0A1A7C5W6</accession>
<dbReference type="OrthoDB" id="9803907at2"/>
<dbReference type="InterPro" id="IPR005479">
    <property type="entry name" value="CPAse_ATP-bd"/>
</dbReference>
<sequence>MHRVWFNKTFSSVATAMRLIREADIAGTGGQRRYHLIYTHPNEHAAAFLAADEYAVEPSDLKGEDYLEWCLAFCRERNITIFWPGRAAGRIASARARFEAIGTRVLSVATEEVLTLMHDKARFCAGLDLPMAPVADTRAVNDIAEYDAAYAELRPRHERLCIKPSESVYGLGFAVLDERSSAELLLAGAAYKINTQELRDGLARMETFKTLLLMEYLDGHEYSADCVADHGSLKCAIPRKKLHAPGSGQLIELREELLAACEKLTRDYQLNGVFNIQFREGANGLALLEINPRMSGGIGMACAAGPNLPYIALAGFDQGYDQLTIPPIREGLRVAEAGYPVELP</sequence>
<dbReference type="GO" id="GO:0005524">
    <property type="term" value="F:ATP binding"/>
    <property type="evidence" value="ECO:0007669"/>
    <property type="project" value="UniProtKB-UniRule"/>
</dbReference>
<dbReference type="Pfam" id="PF15632">
    <property type="entry name" value="ATPgrasp_Ter"/>
    <property type="match status" value="1"/>
</dbReference>
<dbReference type="InterPro" id="IPR011226">
    <property type="entry name" value="ATP-grasp_fam"/>
</dbReference>
<dbReference type="EMBL" id="LOCQ01000039">
    <property type="protein sequence ID" value="OBV41107.1"/>
    <property type="molecule type" value="Genomic_DNA"/>
</dbReference>
<dbReference type="STRING" id="1747903.ASR47_102427"/>
<feature type="domain" description="ATP-grasp" evidence="2">
    <location>
        <begin position="121"/>
        <end position="317"/>
    </location>
</feature>
<evidence type="ECO:0000256" key="1">
    <source>
        <dbReference type="PROSITE-ProRule" id="PRU00409"/>
    </source>
</evidence>
<comment type="caution">
    <text evidence="3">The sequence shown here is derived from an EMBL/GenBank/DDBJ whole genome shotgun (WGS) entry which is preliminary data.</text>
</comment>
<reference evidence="3 4" key="1">
    <citation type="submission" date="2016-04" db="EMBL/GenBank/DDBJ databases">
        <title>Draft genome sequence of Janthinobacterium psychrotolerans sp. nov., isolated from freshwater sediments in Denmark.</title>
        <authorList>
            <person name="Gong X."/>
            <person name="Skrivergaard S."/>
            <person name="Korsgaard B.S."/>
            <person name="Schreiber L."/>
            <person name="Marshall I.P."/>
            <person name="Finster K."/>
            <person name="Schramm A."/>
        </authorList>
    </citation>
    <scope>NUCLEOTIDE SEQUENCE [LARGE SCALE GENOMIC DNA]</scope>
    <source>
        <strain evidence="3 4">S3-2</strain>
    </source>
</reference>
<evidence type="ECO:0000313" key="4">
    <source>
        <dbReference type="Proteomes" id="UP000092713"/>
    </source>
</evidence>
<proteinExistence type="predicted"/>
<dbReference type="PIRSF" id="PIRSF029120">
    <property type="entry name" value="UCP029120"/>
    <property type="match status" value="1"/>
</dbReference>
<keyword evidence="4" id="KW-1185">Reference proteome</keyword>
<dbReference type="Gene3D" id="3.40.50.20">
    <property type="match status" value="1"/>
</dbReference>
<dbReference type="SUPFAM" id="SSF56059">
    <property type="entry name" value="Glutathione synthetase ATP-binding domain-like"/>
    <property type="match status" value="1"/>
</dbReference>
<evidence type="ECO:0000313" key="3">
    <source>
        <dbReference type="EMBL" id="OBV41107.1"/>
    </source>
</evidence>
<dbReference type="Proteomes" id="UP000092713">
    <property type="component" value="Unassembled WGS sequence"/>
</dbReference>
<dbReference type="AlphaFoldDB" id="A0A1A7C5W6"/>
<dbReference type="PROSITE" id="PS00867">
    <property type="entry name" value="CPSASE_2"/>
    <property type="match status" value="1"/>
</dbReference>
<keyword evidence="1" id="KW-0067">ATP-binding</keyword>
<dbReference type="Gene3D" id="3.30.470.20">
    <property type="entry name" value="ATP-grasp fold, B domain"/>
    <property type="match status" value="1"/>
</dbReference>
<protein>
    <submittedName>
        <fullName evidence="3">ATP-grasp domain-containing protein</fullName>
    </submittedName>
</protein>
<dbReference type="PATRIC" id="fig|1747903.4.peg.4775"/>
<keyword evidence="1" id="KW-0547">Nucleotide-binding</keyword>
<name>A0A1A7C5W6_9BURK</name>